<dbReference type="KEGG" id="xyk:GT347_22790"/>
<evidence type="ECO:0000313" key="2">
    <source>
        <dbReference type="Proteomes" id="UP000464787"/>
    </source>
</evidence>
<evidence type="ECO:0000313" key="1">
    <source>
        <dbReference type="EMBL" id="QHJ00555.1"/>
    </source>
</evidence>
<sequence>MNAPYDDDRSRLVDLAQLFQDQSQPRRQLAGDALAFVRLAYIARGVLDRALGAGNVHSARLAELCDSLEGRHGSAIAERYGAAAAVLRAAALERLLRVP</sequence>
<reference evidence="1 2" key="1">
    <citation type="submission" date="2020-01" db="EMBL/GenBank/DDBJ databases">
        <title>Genome sequencing of strain KACC 21265.</title>
        <authorList>
            <person name="Heo J."/>
            <person name="Kim S.-J."/>
            <person name="Kim J.-S."/>
            <person name="Hong S.-B."/>
            <person name="Kwon S.-W."/>
        </authorList>
    </citation>
    <scope>NUCLEOTIDE SEQUENCE [LARGE SCALE GENOMIC DNA]</scope>
    <source>
        <strain evidence="1 2">KACC 21265</strain>
    </source>
</reference>
<accession>A0A857J991</accession>
<organism evidence="1 2">
    <name type="scientific">Xylophilus rhododendri</name>
    <dbReference type="NCBI Taxonomy" id="2697032"/>
    <lineage>
        <taxon>Bacteria</taxon>
        <taxon>Pseudomonadati</taxon>
        <taxon>Pseudomonadota</taxon>
        <taxon>Betaproteobacteria</taxon>
        <taxon>Burkholderiales</taxon>
        <taxon>Xylophilus</taxon>
    </lineage>
</organism>
<keyword evidence="2" id="KW-1185">Reference proteome</keyword>
<proteinExistence type="predicted"/>
<protein>
    <submittedName>
        <fullName evidence="1">Uncharacterized protein</fullName>
    </submittedName>
</protein>
<dbReference type="EMBL" id="CP047650">
    <property type="protein sequence ID" value="QHJ00555.1"/>
    <property type="molecule type" value="Genomic_DNA"/>
</dbReference>
<dbReference type="RefSeq" id="WP_160554365.1">
    <property type="nucleotide sequence ID" value="NZ_CP047650.1"/>
</dbReference>
<gene>
    <name evidence="1" type="ORF">GT347_22790</name>
</gene>
<name>A0A857J991_9BURK</name>
<dbReference type="Proteomes" id="UP000464787">
    <property type="component" value="Chromosome"/>
</dbReference>
<dbReference type="AlphaFoldDB" id="A0A857J991"/>